<feature type="transmembrane region" description="Helical" evidence="1">
    <location>
        <begin position="91"/>
        <end position="117"/>
    </location>
</feature>
<evidence type="ECO:0000313" key="2">
    <source>
        <dbReference type="Proteomes" id="UP000887575"/>
    </source>
</evidence>
<dbReference type="PROSITE" id="PS51257">
    <property type="entry name" value="PROKAR_LIPOPROTEIN"/>
    <property type="match status" value="1"/>
</dbReference>
<dbReference type="InterPro" id="IPR019428">
    <property type="entry name" value="7TM_GPCR_serpentine_rcpt_Str"/>
</dbReference>
<keyword evidence="1" id="KW-1133">Transmembrane helix</keyword>
<sequence>MDSDKQTVMVYTNSFIGIACNFLLLYLVLADTSKHNVGYKNMLAIVTAYNIYYASLHPILDMVYMDAFNKSLTLLAIHCLKWRFLFDSKKWIFVLFMFNFVFGPAWCVICHICYHSTPERTEMSKMEAMKRFNVNLEEIGYIGPVMKWPNPQTGAMQIRWFNVLGSFGCSSLLLILYAIICLGCVRLYRFISTSMVSERTKKLNYQLLRLLLIQTIAPLIFEYIPCIMAIWGGFIGMPFALEFGWWIPICTSAYSIADSLMVIIGFKAYRERLFAILRLFRFSNKILSNSEASDHKTTKGGPSEIYSSNN</sequence>
<feature type="transmembrane region" description="Helical" evidence="1">
    <location>
        <begin position="243"/>
        <end position="269"/>
    </location>
</feature>
<dbReference type="WBParaSite" id="MBELARI_LOCUS16058">
    <property type="protein sequence ID" value="MBELARI_LOCUS16058"/>
    <property type="gene ID" value="MBELARI_LOCUS16058"/>
</dbReference>
<dbReference type="PANTHER" id="PTHR22943">
    <property type="entry name" value="7-TRANSMEMBRANE DOMAIN RECEPTOR C.ELEGANS"/>
    <property type="match status" value="1"/>
</dbReference>
<keyword evidence="2" id="KW-1185">Reference proteome</keyword>
<organism evidence="2 3">
    <name type="scientific">Mesorhabditis belari</name>
    <dbReference type="NCBI Taxonomy" id="2138241"/>
    <lineage>
        <taxon>Eukaryota</taxon>
        <taxon>Metazoa</taxon>
        <taxon>Ecdysozoa</taxon>
        <taxon>Nematoda</taxon>
        <taxon>Chromadorea</taxon>
        <taxon>Rhabditida</taxon>
        <taxon>Rhabditina</taxon>
        <taxon>Rhabditomorpha</taxon>
        <taxon>Rhabditoidea</taxon>
        <taxon>Rhabditidae</taxon>
        <taxon>Mesorhabditinae</taxon>
        <taxon>Mesorhabditis</taxon>
    </lineage>
</organism>
<dbReference type="SUPFAM" id="SSF81321">
    <property type="entry name" value="Family A G protein-coupled receptor-like"/>
    <property type="match status" value="1"/>
</dbReference>
<dbReference type="PANTHER" id="PTHR22943:SF248">
    <property type="entry name" value="SEVEN TM RECEPTOR"/>
    <property type="match status" value="1"/>
</dbReference>
<accession>A0AAF3EPQ3</accession>
<feature type="transmembrane region" description="Helical" evidence="1">
    <location>
        <begin position="41"/>
        <end position="60"/>
    </location>
</feature>
<name>A0AAF3EPQ3_9BILA</name>
<feature type="transmembrane region" description="Helical" evidence="1">
    <location>
        <begin position="7"/>
        <end position="29"/>
    </location>
</feature>
<keyword evidence="1" id="KW-0472">Membrane</keyword>
<evidence type="ECO:0000256" key="1">
    <source>
        <dbReference type="SAM" id="Phobius"/>
    </source>
</evidence>
<feature type="transmembrane region" description="Helical" evidence="1">
    <location>
        <begin position="208"/>
        <end position="231"/>
    </location>
</feature>
<keyword evidence="1" id="KW-0812">Transmembrane</keyword>
<dbReference type="AlphaFoldDB" id="A0AAF3EPQ3"/>
<dbReference type="Proteomes" id="UP000887575">
    <property type="component" value="Unassembled WGS sequence"/>
</dbReference>
<protein>
    <submittedName>
        <fullName evidence="3">Uncharacterized protein</fullName>
    </submittedName>
</protein>
<proteinExistence type="predicted"/>
<reference evidence="3" key="1">
    <citation type="submission" date="2024-02" db="UniProtKB">
        <authorList>
            <consortium name="WormBaseParasite"/>
        </authorList>
    </citation>
    <scope>IDENTIFICATION</scope>
</reference>
<feature type="transmembrane region" description="Helical" evidence="1">
    <location>
        <begin position="160"/>
        <end position="188"/>
    </location>
</feature>
<dbReference type="Pfam" id="PF10326">
    <property type="entry name" value="7TM_GPCR_Str"/>
    <property type="match status" value="2"/>
</dbReference>
<evidence type="ECO:0000313" key="3">
    <source>
        <dbReference type="WBParaSite" id="MBELARI_LOCUS16058"/>
    </source>
</evidence>